<protein>
    <submittedName>
        <fullName evidence="2">Uncharacterized protein</fullName>
    </submittedName>
</protein>
<evidence type="ECO:0000313" key="2">
    <source>
        <dbReference type="EMBL" id="KAJ7016065.1"/>
    </source>
</evidence>
<feature type="region of interest" description="Disordered" evidence="1">
    <location>
        <begin position="117"/>
        <end position="137"/>
    </location>
</feature>
<comment type="caution">
    <text evidence="2">The sequence shown here is derived from an EMBL/GenBank/DDBJ whole genome shotgun (WGS) entry which is preliminary data.</text>
</comment>
<proteinExistence type="predicted"/>
<reference evidence="2" key="1">
    <citation type="submission" date="2023-03" db="EMBL/GenBank/DDBJ databases">
        <title>Massive genome expansion in bonnet fungi (Mycena s.s.) driven by repeated elements and novel gene families across ecological guilds.</title>
        <authorList>
            <consortium name="Lawrence Berkeley National Laboratory"/>
            <person name="Harder C.B."/>
            <person name="Miyauchi S."/>
            <person name="Viragh M."/>
            <person name="Kuo A."/>
            <person name="Thoen E."/>
            <person name="Andreopoulos B."/>
            <person name="Lu D."/>
            <person name="Skrede I."/>
            <person name="Drula E."/>
            <person name="Henrissat B."/>
            <person name="Morin E."/>
            <person name="Kohler A."/>
            <person name="Barry K."/>
            <person name="LaButti K."/>
            <person name="Morin E."/>
            <person name="Salamov A."/>
            <person name="Lipzen A."/>
            <person name="Mereny Z."/>
            <person name="Hegedus B."/>
            <person name="Baldrian P."/>
            <person name="Stursova M."/>
            <person name="Weitz H."/>
            <person name="Taylor A."/>
            <person name="Grigoriev I.V."/>
            <person name="Nagy L.G."/>
            <person name="Martin F."/>
            <person name="Kauserud H."/>
        </authorList>
    </citation>
    <scope>NUCLEOTIDE SEQUENCE</scope>
    <source>
        <strain evidence="2">CBHHK200</strain>
    </source>
</reference>
<feature type="region of interest" description="Disordered" evidence="1">
    <location>
        <begin position="55"/>
        <end position="90"/>
    </location>
</feature>
<gene>
    <name evidence="2" type="ORF">C8F04DRAFT_1203461</name>
</gene>
<dbReference type="EMBL" id="JARJCM010000609">
    <property type="protein sequence ID" value="KAJ7016065.1"/>
    <property type="molecule type" value="Genomic_DNA"/>
</dbReference>
<dbReference type="AlphaFoldDB" id="A0AAD6RVK7"/>
<dbReference type="Proteomes" id="UP001218188">
    <property type="component" value="Unassembled WGS sequence"/>
</dbReference>
<name>A0AAD6RVK7_9AGAR</name>
<sequence>MENRGKVMWGEGWRRRWPLAACGRAPSAYGPRRGPALCGSSGDRPWAGPIVSQRHAARDGQYQGRCAARGRGEGSGTRGGGRREMRARSRRAYLLPVQSGSTSRLAGSSYEEALRKVDTGGAGAKEEAEDESGVARQRTRMAVAAAAKVEDNGLEGEAEELSSTGLSWAGIGHEEGRRGGAELGVRSYRPFRPLVPFAFHHDTLNRQTPLDEPAG</sequence>
<evidence type="ECO:0000313" key="3">
    <source>
        <dbReference type="Proteomes" id="UP001218188"/>
    </source>
</evidence>
<evidence type="ECO:0000256" key="1">
    <source>
        <dbReference type="SAM" id="MobiDB-lite"/>
    </source>
</evidence>
<organism evidence="2 3">
    <name type="scientific">Mycena alexandri</name>
    <dbReference type="NCBI Taxonomy" id="1745969"/>
    <lineage>
        <taxon>Eukaryota</taxon>
        <taxon>Fungi</taxon>
        <taxon>Dikarya</taxon>
        <taxon>Basidiomycota</taxon>
        <taxon>Agaricomycotina</taxon>
        <taxon>Agaricomycetes</taxon>
        <taxon>Agaricomycetidae</taxon>
        <taxon>Agaricales</taxon>
        <taxon>Marasmiineae</taxon>
        <taxon>Mycenaceae</taxon>
        <taxon>Mycena</taxon>
    </lineage>
</organism>
<accession>A0AAD6RVK7</accession>
<keyword evidence="3" id="KW-1185">Reference proteome</keyword>